<feature type="domain" description="LRR-containing protein second PH" evidence="5">
    <location>
        <begin position="313"/>
        <end position="450"/>
    </location>
</feature>
<dbReference type="OrthoDB" id="120976at2759"/>
<dbReference type="InterPro" id="IPR057334">
    <property type="entry name" value="PH_2nd_LRR"/>
</dbReference>
<evidence type="ECO:0000313" key="6">
    <source>
        <dbReference type="EMBL" id="KAF2666338.1"/>
    </source>
</evidence>
<dbReference type="SUPFAM" id="SSF52047">
    <property type="entry name" value="RNI-like"/>
    <property type="match status" value="1"/>
</dbReference>
<name>A0A6A6U5D6_9PEZI</name>
<dbReference type="EMBL" id="MU004239">
    <property type="protein sequence ID" value="KAF2666338.1"/>
    <property type="molecule type" value="Genomic_DNA"/>
</dbReference>
<dbReference type="Gene3D" id="3.80.10.10">
    <property type="entry name" value="Ribonuclease Inhibitor"/>
    <property type="match status" value="1"/>
</dbReference>
<dbReference type="PANTHER" id="PTHR24112">
    <property type="entry name" value="LEUCINE-RICH REPEAT, ISOFORM F-RELATED"/>
    <property type="match status" value="1"/>
</dbReference>
<evidence type="ECO:0000313" key="7">
    <source>
        <dbReference type="Proteomes" id="UP000799302"/>
    </source>
</evidence>
<reference evidence="6" key="1">
    <citation type="journal article" date="2020" name="Stud. Mycol.">
        <title>101 Dothideomycetes genomes: a test case for predicting lifestyles and emergence of pathogens.</title>
        <authorList>
            <person name="Haridas S."/>
            <person name="Albert R."/>
            <person name="Binder M."/>
            <person name="Bloem J."/>
            <person name="Labutti K."/>
            <person name="Salamov A."/>
            <person name="Andreopoulos B."/>
            <person name="Baker S."/>
            <person name="Barry K."/>
            <person name="Bills G."/>
            <person name="Bluhm B."/>
            <person name="Cannon C."/>
            <person name="Castanera R."/>
            <person name="Culley D."/>
            <person name="Daum C."/>
            <person name="Ezra D."/>
            <person name="Gonzalez J."/>
            <person name="Henrissat B."/>
            <person name="Kuo A."/>
            <person name="Liang C."/>
            <person name="Lipzen A."/>
            <person name="Lutzoni F."/>
            <person name="Magnuson J."/>
            <person name="Mondo S."/>
            <person name="Nolan M."/>
            <person name="Ohm R."/>
            <person name="Pangilinan J."/>
            <person name="Park H.-J."/>
            <person name="Ramirez L."/>
            <person name="Alfaro M."/>
            <person name="Sun H."/>
            <person name="Tritt A."/>
            <person name="Yoshinaga Y."/>
            <person name="Zwiers L.-H."/>
            <person name="Turgeon B."/>
            <person name="Goodwin S."/>
            <person name="Spatafora J."/>
            <person name="Crous P."/>
            <person name="Grigoriev I."/>
        </authorList>
    </citation>
    <scope>NUCLEOTIDE SEQUENCE</scope>
    <source>
        <strain evidence="6">CBS 115976</strain>
    </source>
</reference>
<feature type="coiled-coil region" evidence="3">
    <location>
        <begin position="1165"/>
        <end position="1192"/>
    </location>
</feature>
<accession>A0A6A6U5D6</accession>
<keyword evidence="1" id="KW-0433">Leucine-rich repeat</keyword>
<evidence type="ECO:0000256" key="3">
    <source>
        <dbReference type="SAM" id="Coils"/>
    </source>
</evidence>
<dbReference type="InterPro" id="IPR051279">
    <property type="entry name" value="PP1-Reg/Actin-Interact_Protein"/>
</dbReference>
<evidence type="ECO:0000256" key="4">
    <source>
        <dbReference type="SAM" id="MobiDB-lite"/>
    </source>
</evidence>
<dbReference type="PANTHER" id="PTHR24112:SF9">
    <property type="entry name" value="PROTEIN PHOSPHATASE 1 REGULATORY SUBUNIT 37"/>
    <property type="match status" value="1"/>
</dbReference>
<evidence type="ECO:0000259" key="5">
    <source>
        <dbReference type="Pfam" id="PF25353"/>
    </source>
</evidence>
<keyword evidence="3" id="KW-0175">Coiled coil</keyword>
<dbReference type="Pfam" id="PF25353">
    <property type="entry name" value="PH_2nd_LRR"/>
    <property type="match status" value="1"/>
</dbReference>
<keyword evidence="7" id="KW-1185">Reference proteome</keyword>
<proteinExistence type="predicted"/>
<keyword evidence="2" id="KW-0677">Repeat</keyword>
<organism evidence="6 7">
    <name type="scientific">Microthyrium microscopicum</name>
    <dbReference type="NCBI Taxonomy" id="703497"/>
    <lineage>
        <taxon>Eukaryota</taxon>
        <taxon>Fungi</taxon>
        <taxon>Dikarya</taxon>
        <taxon>Ascomycota</taxon>
        <taxon>Pezizomycotina</taxon>
        <taxon>Dothideomycetes</taxon>
        <taxon>Dothideomycetes incertae sedis</taxon>
        <taxon>Microthyriales</taxon>
        <taxon>Microthyriaceae</taxon>
        <taxon>Microthyrium</taxon>
    </lineage>
</organism>
<feature type="compositionally biased region" description="Low complexity" evidence="4">
    <location>
        <begin position="193"/>
        <end position="211"/>
    </location>
</feature>
<dbReference type="AlphaFoldDB" id="A0A6A6U5D6"/>
<sequence length="1204" mass="134045">MPRSASDGGANHHLLRNVFAKSALGFNSFKEDTIHLHKKGLESSVTEIRQRTQSIFHTRSASHSIPGQAEQYASSGLLKKRRSIARLESLRPSSQSRHYPTIWSPSSPTVTEVLYSPAETETFTSEAFYGRVLQHGEVHSSSVPWRKKTEYLVLTENYLLRFKSLKKAAESFPSLASQASNVSRQNSIQSYNSSSPVDSVPSGSSGTDSPTEPAAKSSIWLQYLIAAQVVHESRAHATVEIVWDNNAKSNVSILPITVDRHNGQPHWLESLSSIAKACRSENIPSPSPIHQKAINEAVEKNLDSILDDRSSQFLVHPRPSNGSESGFVVPDELSKDLECLRFLVIGKNKTHLIPITPCSTGLTRSHSDTPVKALSYGTVGLKSVSINDQTNSLTLIFSQPRLLDVVLDLSSMHCQEIAQLLYTQLEYLRPKWVIEPSLFKVSPDLQSQLGQEPVAACPPCETFSRVLDAYCAAWNIRSETIIYDIDVMVEDKPKFRLKPRGKVYQAHELLAVFRALRYNEYFATISFANIVLDSITSNYGQAGYQDICLDPVIGPPLKTSHVEVKETSLLYQEISAIVMTNRKLRRLDLTSCIYRHHNEQIFSIGENKGCDIVEALYSLCSNQNTNLDWIILSGIRLSQVDSDHIVEMLANKDCHLRAIELSGCHLDTYSLRAILSELPKQWRMLEGIDISNNPGAIDPEVSFPVDFGSCNAVRSINLSRIHLKRSVAPLIPRNILFSWKLEDIKLSWTSLNDQTMTDLVEYLHSPASKQLQSLYLDNCGLSIDWIAKIFDALAGHDSGSIHLDISSNSISSVAPAIASLQNCSGLRSLSWKLLDFHSPDEFGHFIQALTANTTITHLDLSELLLEFDLNIGLATDLRTLFAENKVLKSISLAGNNSILDSSQFGPLVGEALAGLAQNTTLERFYIERQAIGLVGATALATVLTSNSTLKELHCGSNEIPLAGWSALLDSLQGNNTLLYIADPEPDGQRDLNAVMKSGAGSHEARRRATEVKDVTEKYWQHQYARRKEYLERNFQSSGLRGGSSSLHHHGRTPVNSTSLLIQYPENAIMRYSTQFKTEEEVQDAYRVALQGGVSGAARWGFISALAGATAMYFSPVFRGVTVQYKVFLQMASMTMGGFIEADRRMVAHELVVRQRKRAERQRVLRQEFAKEMEKELDEIDDATLEAQIREAELMSAMSRKKRVE</sequence>
<evidence type="ECO:0000256" key="1">
    <source>
        <dbReference type="ARBA" id="ARBA00022614"/>
    </source>
</evidence>
<gene>
    <name evidence="6" type="ORF">BT63DRAFT_416725</name>
</gene>
<dbReference type="InterPro" id="IPR032675">
    <property type="entry name" value="LRR_dom_sf"/>
</dbReference>
<dbReference type="Proteomes" id="UP000799302">
    <property type="component" value="Unassembled WGS sequence"/>
</dbReference>
<feature type="region of interest" description="Disordered" evidence="4">
    <location>
        <begin position="186"/>
        <end position="213"/>
    </location>
</feature>
<protein>
    <submittedName>
        <fullName evidence="6">RNI-like protein</fullName>
    </submittedName>
</protein>
<evidence type="ECO:0000256" key="2">
    <source>
        <dbReference type="ARBA" id="ARBA00022737"/>
    </source>
</evidence>